<organism evidence="5 6">
    <name type="scientific">Tetradesmus obliquus</name>
    <name type="common">Green alga</name>
    <name type="synonym">Acutodesmus obliquus</name>
    <dbReference type="NCBI Taxonomy" id="3088"/>
    <lineage>
        <taxon>Eukaryota</taxon>
        <taxon>Viridiplantae</taxon>
        <taxon>Chlorophyta</taxon>
        <taxon>core chlorophytes</taxon>
        <taxon>Chlorophyceae</taxon>
        <taxon>CS clade</taxon>
        <taxon>Sphaeropleales</taxon>
        <taxon>Scenedesmaceae</taxon>
        <taxon>Tetradesmus</taxon>
    </lineage>
</organism>
<evidence type="ECO:0000256" key="1">
    <source>
        <dbReference type="ARBA" id="ARBA00022723"/>
    </source>
</evidence>
<dbReference type="InterPro" id="IPR036971">
    <property type="entry name" value="PDEase_catalytic_dom_sf"/>
</dbReference>
<evidence type="ECO:0000313" key="5">
    <source>
        <dbReference type="EMBL" id="WIA11014.1"/>
    </source>
</evidence>
<evidence type="ECO:0000256" key="2">
    <source>
        <dbReference type="ARBA" id="ARBA00022801"/>
    </source>
</evidence>
<keyword evidence="6" id="KW-1185">Reference proteome</keyword>
<dbReference type="Gene3D" id="1.10.1300.10">
    <property type="entry name" value="3'5'-cyclic nucleotide phosphodiesterase, catalytic domain"/>
    <property type="match status" value="1"/>
</dbReference>
<feature type="chain" id="PRO_5045229919" description="PDEase domain-containing protein" evidence="3">
    <location>
        <begin position="29"/>
        <end position="283"/>
    </location>
</feature>
<dbReference type="EMBL" id="CP126209">
    <property type="protein sequence ID" value="WIA11014.1"/>
    <property type="molecule type" value="Genomic_DNA"/>
</dbReference>
<dbReference type="Proteomes" id="UP001244341">
    <property type="component" value="Chromosome 2b"/>
</dbReference>
<name>A0ABY8TQ49_TETOB</name>
<sequence>MLHKDVLGAALPPVVLFAVLLAAAGHDAAHCGVRNINVPAELEAVFGKQGSQEHMHAEVTCSLLHKSGLFKQRSAEFAEVCSIVKQLIHTTDMALHNEVNGYAECDEIRQAKEAHGLQYGKWPREALLPLCCFLLHWADISNVARPIDVSAAFAVLLGHKQSPAGAEKGKAAAAATAATAKAAAAAAGAAAQAAAGAAVAAAVMAAARGKVKDPLPTLKQLLQEKELAAAAVNQRAFMLNFAASTLQQLHKVLPKAAAEAQQHFDSNLARWEVIINSSSPEAS</sequence>
<gene>
    <name evidence="5" type="ORF">OEZ85_011168</name>
</gene>
<proteinExistence type="predicted"/>
<feature type="domain" description="PDEase" evidence="4">
    <location>
        <begin position="2"/>
        <end position="157"/>
    </location>
</feature>
<keyword evidence="1" id="KW-0479">Metal-binding</keyword>
<evidence type="ECO:0000313" key="6">
    <source>
        <dbReference type="Proteomes" id="UP001244341"/>
    </source>
</evidence>
<keyword evidence="2" id="KW-0378">Hydrolase</keyword>
<dbReference type="InterPro" id="IPR002073">
    <property type="entry name" value="PDEase_catalytic_dom"/>
</dbReference>
<reference evidence="5 6" key="1">
    <citation type="submission" date="2023-05" db="EMBL/GenBank/DDBJ databases">
        <title>A 100% complete, gapless, phased diploid assembly of the Scenedesmus obliquus UTEX 3031 genome.</title>
        <authorList>
            <person name="Biondi T.C."/>
            <person name="Hanschen E.R."/>
            <person name="Kwon T."/>
            <person name="Eng W."/>
            <person name="Kruse C.P.S."/>
            <person name="Koehler S.I."/>
            <person name="Kunde Y."/>
            <person name="Gleasner C.D."/>
            <person name="You Mak K.T."/>
            <person name="Polle J."/>
            <person name="Hovde B.T."/>
            <person name="Starkenburg S.R."/>
        </authorList>
    </citation>
    <scope>NUCLEOTIDE SEQUENCE [LARGE SCALE GENOMIC DNA]</scope>
    <source>
        <strain evidence="5 6">DOE0152z</strain>
    </source>
</reference>
<protein>
    <recommendedName>
        <fullName evidence="4">PDEase domain-containing protein</fullName>
    </recommendedName>
</protein>
<dbReference type="PANTHER" id="PTHR11347">
    <property type="entry name" value="CYCLIC NUCLEOTIDE PHOSPHODIESTERASE"/>
    <property type="match status" value="1"/>
</dbReference>
<feature type="signal peptide" evidence="3">
    <location>
        <begin position="1"/>
        <end position="28"/>
    </location>
</feature>
<evidence type="ECO:0000256" key="3">
    <source>
        <dbReference type="SAM" id="SignalP"/>
    </source>
</evidence>
<evidence type="ECO:0000259" key="4">
    <source>
        <dbReference type="Pfam" id="PF00233"/>
    </source>
</evidence>
<dbReference type="SUPFAM" id="SSF109604">
    <property type="entry name" value="HD-domain/PDEase-like"/>
    <property type="match status" value="1"/>
</dbReference>
<accession>A0ABY8TQ49</accession>
<keyword evidence="3" id="KW-0732">Signal</keyword>
<dbReference type="Pfam" id="PF00233">
    <property type="entry name" value="PDEase_I"/>
    <property type="match status" value="1"/>
</dbReference>